<evidence type="ECO:0000313" key="1">
    <source>
        <dbReference type="EMBL" id="KAJ7569519.1"/>
    </source>
</evidence>
<accession>A0ACC2ESG4</accession>
<protein>
    <submittedName>
        <fullName evidence="1">Uncharacterized protein</fullName>
    </submittedName>
</protein>
<name>A0ACC2ESG4_DIPCM</name>
<organism evidence="1 2">
    <name type="scientific">Diphasiastrum complanatum</name>
    <name type="common">Issler's clubmoss</name>
    <name type="synonym">Lycopodium complanatum</name>
    <dbReference type="NCBI Taxonomy" id="34168"/>
    <lineage>
        <taxon>Eukaryota</taxon>
        <taxon>Viridiplantae</taxon>
        <taxon>Streptophyta</taxon>
        <taxon>Embryophyta</taxon>
        <taxon>Tracheophyta</taxon>
        <taxon>Lycopodiopsida</taxon>
        <taxon>Lycopodiales</taxon>
        <taxon>Lycopodiaceae</taxon>
        <taxon>Lycopodioideae</taxon>
        <taxon>Diphasiastrum</taxon>
    </lineage>
</organism>
<dbReference type="Proteomes" id="UP001162992">
    <property type="component" value="Chromosome 1"/>
</dbReference>
<evidence type="ECO:0000313" key="2">
    <source>
        <dbReference type="Proteomes" id="UP001162992"/>
    </source>
</evidence>
<sequence length="576" mass="64165">MTVNDASSQENGSLPSVLPSSASTKILLGSRREQQEVEEEDNEEPSTPKSGFWLASPMRLTPRGVLLNTSVTFKRLADAKDKISEQTPTPPASTSIRLKDGINLPIVGQVRWDLLKQCAVEWMKNPKNMALLVWIIAVAISGAILFMVMVGMLNSALPKKKDRDAWFEVSNQIINALFTLMCVYVHPGRFLNLWMLYRWQPCDIIALRKIYCKNGTRKPHEWAHMMVVVLLLHMNCFSQYVLCGLNWGYKRSKRPPIGVAICLSSAIGCAAAAGIYNIVSPLGKDFAEEEADETLDICEKGREESGMPISSRKGKRAYWLLERKFSFASREGKLVENPEWQGGLFDFTSDPGSAFLSTTCCFCVFGWNMDRLGFGNRYVHIATFLLLCSAPFFVLNLAAVNIDNEAVRTSLGVGGIALSIFGLMYGGYWRIKMRKTFNLPAQRWCCNQPEMTDCTQWLFCSLCSLCQEVRTAEYYQVKDEKFYLPPASGSNVLREDISPRPSPLGREAPQTPPFSPSSIRSSPTPSISVLSAPQSPSISKSDLAGSEFLNNEDHRNSPMIAPKPVNVEMIGSSLRS</sequence>
<comment type="caution">
    <text evidence="1">The sequence shown here is derived from an EMBL/GenBank/DDBJ whole genome shotgun (WGS) entry which is preliminary data.</text>
</comment>
<dbReference type="EMBL" id="CM055092">
    <property type="protein sequence ID" value="KAJ7569519.1"/>
    <property type="molecule type" value="Genomic_DNA"/>
</dbReference>
<reference evidence="2" key="1">
    <citation type="journal article" date="2024" name="Proc. Natl. Acad. Sci. U.S.A.">
        <title>Extraordinary preservation of gene collinearity over three hundred million years revealed in homosporous lycophytes.</title>
        <authorList>
            <person name="Li C."/>
            <person name="Wickell D."/>
            <person name="Kuo L.Y."/>
            <person name="Chen X."/>
            <person name="Nie B."/>
            <person name="Liao X."/>
            <person name="Peng D."/>
            <person name="Ji J."/>
            <person name="Jenkins J."/>
            <person name="Williams M."/>
            <person name="Shu S."/>
            <person name="Plott C."/>
            <person name="Barry K."/>
            <person name="Rajasekar S."/>
            <person name="Grimwood J."/>
            <person name="Han X."/>
            <person name="Sun S."/>
            <person name="Hou Z."/>
            <person name="He W."/>
            <person name="Dai G."/>
            <person name="Sun C."/>
            <person name="Schmutz J."/>
            <person name="Leebens-Mack J.H."/>
            <person name="Li F.W."/>
            <person name="Wang L."/>
        </authorList>
    </citation>
    <scope>NUCLEOTIDE SEQUENCE [LARGE SCALE GENOMIC DNA]</scope>
    <source>
        <strain evidence="2">cv. PW_Plant_1</strain>
    </source>
</reference>
<gene>
    <name evidence="1" type="ORF">O6H91_01G082000</name>
</gene>
<proteinExistence type="predicted"/>
<keyword evidence="2" id="KW-1185">Reference proteome</keyword>